<keyword evidence="9" id="KW-0663">Pyridoxal phosphate</keyword>
<dbReference type="FunFam" id="3.40.50.1100:FF:000007">
    <property type="entry name" value="L-threonine dehydratase catabolic TdcB"/>
    <property type="match status" value="1"/>
</dbReference>
<comment type="cofactor">
    <cofactor evidence="5">
        <name>Mg(2+)</name>
        <dbReference type="ChEBI" id="CHEBI:18420"/>
    </cofactor>
</comment>
<reference evidence="14 15" key="1">
    <citation type="submission" date="2020-08" db="EMBL/GenBank/DDBJ databases">
        <title>Genomic Encyclopedia of Type Strains, Phase III (KMG-III): the genomes of soil and plant-associated and newly described type strains.</title>
        <authorList>
            <person name="Whitman W."/>
        </authorList>
    </citation>
    <scope>NUCLEOTIDE SEQUENCE [LARGE SCALE GENOMIC DNA]</scope>
    <source>
        <strain evidence="14 15">CECT 8577</strain>
    </source>
</reference>
<evidence type="ECO:0000256" key="9">
    <source>
        <dbReference type="ARBA" id="ARBA00022898"/>
    </source>
</evidence>
<comment type="caution">
    <text evidence="14">The sequence shown here is derived from an EMBL/GenBank/DDBJ whole genome shotgun (WGS) entry which is preliminary data.</text>
</comment>
<keyword evidence="15" id="KW-1185">Reference proteome</keyword>
<evidence type="ECO:0000256" key="3">
    <source>
        <dbReference type="ARBA" id="ARBA00001933"/>
    </source>
</evidence>
<dbReference type="GO" id="GO:0030378">
    <property type="term" value="F:serine racemase activity"/>
    <property type="evidence" value="ECO:0007669"/>
    <property type="project" value="TreeGrafter"/>
</dbReference>
<dbReference type="GO" id="GO:0018114">
    <property type="term" value="F:threonine racemase activity"/>
    <property type="evidence" value="ECO:0007669"/>
    <property type="project" value="TreeGrafter"/>
</dbReference>
<comment type="function">
    <text evidence="11">Catalyzes the anaerobic formation of alpha-ketobutyrate and ammonia from threonine in a two-step reaction. The first step involved a dehydration of threonine and a production of enamine intermediates (aminocrotonate), which tautomerizes to its imine form (iminobutyrate). Both intermediates are unstable and short-lived. The second step is the nonenzymatic hydrolysis of the enamine/imine intermediates to form 2-ketobutyrate and free ammonia. In the low water environment of the cell, the second step is accelerated by RidA.</text>
</comment>
<evidence type="ECO:0000256" key="5">
    <source>
        <dbReference type="ARBA" id="ARBA00001946"/>
    </source>
</evidence>
<dbReference type="InterPro" id="IPR000634">
    <property type="entry name" value="Ser/Thr_deHydtase_PyrdxlP-BS"/>
</dbReference>
<dbReference type="PROSITE" id="PS00165">
    <property type="entry name" value="DEHYDRATASE_SER_THR"/>
    <property type="match status" value="1"/>
</dbReference>
<evidence type="ECO:0000256" key="1">
    <source>
        <dbReference type="ARBA" id="ARBA00001274"/>
    </source>
</evidence>
<dbReference type="PANTHER" id="PTHR43050">
    <property type="entry name" value="SERINE / THREONINE RACEMASE FAMILY MEMBER"/>
    <property type="match status" value="1"/>
</dbReference>
<comment type="cofactor">
    <cofactor evidence="4">
        <name>Mn(2+)</name>
        <dbReference type="ChEBI" id="CHEBI:29035"/>
    </cofactor>
</comment>
<dbReference type="FunFam" id="3.40.50.1100:FF:000005">
    <property type="entry name" value="Threonine dehydratase catabolic"/>
    <property type="match status" value="1"/>
</dbReference>
<dbReference type="EC" id="4.3.1.19" evidence="7"/>
<comment type="cofactor">
    <cofactor evidence="3">
        <name>pyridoxal 5'-phosphate</name>
        <dbReference type="ChEBI" id="CHEBI:597326"/>
    </cofactor>
</comment>
<organism evidence="14 15">
    <name type="scientific">Prauserella isguenensis</name>
    <dbReference type="NCBI Taxonomy" id="1470180"/>
    <lineage>
        <taxon>Bacteria</taxon>
        <taxon>Bacillati</taxon>
        <taxon>Actinomycetota</taxon>
        <taxon>Actinomycetes</taxon>
        <taxon>Pseudonocardiales</taxon>
        <taxon>Pseudonocardiaceae</taxon>
        <taxon>Prauserella</taxon>
    </lineage>
</organism>
<evidence type="ECO:0000313" key="14">
    <source>
        <dbReference type="EMBL" id="MBB3052505.1"/>
    </source>
</evidence>
<evidence type="ECO:0000256" key="10">
    <source>
        <dbReference type="ARBA" id="ARBA00023239"/>
    </source>
</evidence>
<evidence type="ECO:0000256" key="6">
    <source>
        <dbReference type="ARBA" id="ARBA00010869"/>
    </source>
</evidence>
<sequence length="316" mass="33028">MQLVSLDDIRTAADRVRGQVLRTPLLPALWADADRPLWLKPENLQATGAFKLRGASNALAALDERTRGKGVVAYSSGNHAQAVARAAQLLGVPAHIVMADSTPQVKIDGTRRYGAEVVLVPVAERETTAHRLVDELGAVLVPPFDHPDIIAGQGTAGLEIAEDLPDVELVLVPVSGGGLASGIGTAVTALCPNATVIGVEPELAADTADGLRAGHIVEWPVEDRGRTIADGLRAQPSELTFAHLQTVLDGVVTVSDDEIGEAMRVLATRNRLVAEPSGAVPLAAYLHRSGELPRGRTVVVVSGGNVDRAMLADVLG</sequence>
<protein>
    <recommendedName>
        <fullName evidence="7">threonine ammonia-lyase</fullName>
        <ecNumber evidence="7">4.3.1.19</ecNumber>
    </recommendedName>
    <alternativeName>
        <fullName evidence="12">Threonine deaminase</fullName>
    </alternativeName>
</protein>
<proteinExistence type="inferred from homology"/>
<evidence type="ECO:0000259" key="13">
    <source>
        <dbReference type="Pfam" id="PF00291"/>
    </source>
</evidence>
<dbReference type="GO" id="GO:0070179">
    <property type="term" value="P:D-serine biosynthetic process"/>
    <property type="evidence" value="ECO:0007669"/>
    <property type="project" value="TreeGrafter"/>
</dbReference>
<dbReference type="CDD" id="cd01562">
    <property type="entry name" value="Thr-dehyd"/>
    <property type="match status" value="1"/>
</dbReference>
<dbReference type="GO" id="GO:0003941">
    <property type="term" value="F:L-serine ammonia-lyase activity"/>
    <property type="evidence" value="ECO:0007669"/>
    <property type="project" value="TreeGrafter"/>
</dbReference>
<evidence type="ECO:0000256" key="12">
    <source>
        <dbReference type="ARBA" id="ARBA00031427"/>
    </source>
</evidence>
<dbReference type="InterPro" id="IPR036052">
    <property type="entry name" value="TrpB-like_PALP_sf"/>
</dbReference>
<dbReference type="AlphaFoldDB" id="A0A839S415"/>
<dbReference type="Proteomes" id="UP000550714">
    <property type="component" value="Unassembled WGS sequence"/>
</dbReference>
<dbReference type="GO" id="GO:0005524">
    <property type="term" value="F:ATP binding"/>
    <property type="evidence" value="ECO:0007669"/>
    <property type="project" value="TreeGrafter"/>
</dbReference>
<accession>A0A839S415</accession>
<name>A0A839S415_9PSEU</name>
<dbReference type="GO" id="GO:0000287">
    <property type="term" value="F:magnesium ion binding"/>
    <property type="evidence" value="ECO:0007669"/>
    <property type="project" value="TreeGrafter"/>
</dbReference>
<dbReference type="EMBL" id="JACHWU010000004">
    <property type="protein sequence ID" value="MBB3052505.1"/>
    <property type="molecule type" value="Genomic_DNA"/>
</dbReference>
<gene>
    <name evidence="14" type="ORF">FHS23_003539</name>
</gene>
<evidence type="ECO:0000256" key="2">
    <source>
        <dbReference type="ARBA" id="ARBA00001913"/>
    </source>
</evidence>
<dbReference type="InterPro" id="IPR001926">
    <property type="entry name" value="TrpB-like_PALP"/>
</dbReference>
<dbReference type="Pfam" id="PF00291">
    <property type="entry name" value="PALP"/>
    <property type="match status" value="1"/>
</dbReference>
<evidence type="ECO:0000256" key="4">
    <source>
        <dbReference type="ARBA" id="ARBA00001936"/>
    </source>
</evidence>
<dbReference type="GO" id="GO:0004794">
    <property type="term" value="F:threonine deaminase activity"/>
    <property type="evidence" value="ECO:0007669"/>
    <property type="project" value="UniProtKB-EC"/>
</dbReference>
<comment type="catalytic activity">
    <reaction evidence="1">
        <text>L-threonine = 2-oxobutanoate + NH4(+)</text>
        <dbReference type="Rhea" id="RHEA:22108"/>
        <dbReference type="ChEBI" id="CHEBI:16763"/>
        <dbReference type="ChEBI" id="CHEBI:28938"/>
        <dbReference type="ChEBI" id="CHEBI:57926"/>
        <dbReference type="EC" id="4.3.1.19"/>
    </reaction>
</comment>
<evidence type="ECO:0000256" key="8">
    <source>
        <dbReference type="ARBA" id="ARBA00022842"/>
    </source>
</evidence>
<feature type="domain" description="Tryptophan synthase beta chain-like PALP" evidence="13">
    <location>
        <begin position="18"/>
        <end position="303"/>
    </location>
</feature>
<keyword evidence="10 14" id="KW-0456">Lyase</keyword>
<dbReference type="RefSeq" id="WP_183656842.1">
    <property type="nucleotide sequence ID" value="NZ_JACHWU010000004.1"/>
</dbReference>
<evidence type="ECO:0000313" key="15">
    <source>
        <dbReference type="Proteomes" id="UP000550714"/>
    </source>
</evidence>
<comment type="similarity">
    <text evidence="6">Belongs to the serine/threonine dehydratase family.</text>
</comment>
<dbReference type="SUPFAM" id="SSF53686">
    <property type="entry name" value="Tryptophan synthase beta subunit-like PLP-dependent enzymes"/>
    <property type="match status" value="1"/>
</dbReference>
<dbReference type="GO" id="GO:0030170">
    <property type="term" value="F:pyridoxal phosphate binding"/>
    <property type="evidence" value="ECO:0007669"/>
    <property type="project" value="InterPro"/>
</dbReference>
<evidence type="ECO:0000256" key="7">
    <source>
        <dbReference type="ARBA" id="ARBA00012096"/>
    </source>
</evidence>
<dbReference type="PANTHER" id="PTHR43050:SF1">
    <property type="entry name" value="SERINE RACEMASE"/>
    <property type="match status" value="1"/>
</dbReference>
<dbReference type="Gene3D" id="3.40.50.1100">
    <property type="match status" value="2"/>
</dbReference>
<comment type="cofactor">
    <cofactor evidence="2">
        <name>Ca(2+)</name>
        <dbReference type="ChEBI" id="CHEBI:29108"/>
    </cofactor>
</comment>
<keyword evidence="8" id="KW-0460">Magnesium</keyword>
<evidence type="ECO:0000256" key="11">
    <source>
        <dbReference type="ARBA" id="ARBA00025527"/>
    </source>
</evidence>